<dbReference type="InterPro" id="IPR001810">
    <property type="entry name" value="F-box_dom"/>
</dbReference>
<sequence length="593" mass="66649">MGALERLPAELLCQILGGLSGTDIRNMRLVNHAIASFANAIHFKEVCFTMCQQDFAHLRAIASNLDYAVHVSSLAYVVDIFTVNRQTPEMLTAGIRKREQMDLRLHSNNPALFSIPEKEMEDDEIAQSYETYTRMFDEQHDILENNLDFQVLEEIVPKLPNLRGIVMSEGNELRIIHTNKPKPFSVRDVNCLKQLYMGDWDDDDAPARHLRALLKAVEKAGTQLRSIESAGMKVSFLDESEFGLHNMAPHLLQNITNLKLSILVAEEPDSGHPARNYRDFVRRQLEACRPEFQKGTLRRILQTLPNLVNLDLQLAEYHQEYMGTFPSPAALSDIIPLDHVWPNLKSLSLSNVETERQELAKFLLRHRPTLESLDLGFIKLTSTSWRKLLPYLRLQFSSENGGRLKRARMLDVVMGKSECSLHFTEGWALGHPDHSIRPHPLGTAVSRYLLGQKKKCPLKTGNILDRYFFMDGPIDPDPFGVGDDDEAEGTGGEEGDLEEMNEEDILEEMSVIAEQLVAGVAEHGFDEIGLFGHGFGGGGDDEEEDDEEEDEEDEEDDDDGEGYGDEGEGESGEESGDSDDSEDEEDDAASSWS</sequence>
<dbReference type="SUPFAM" id="SSF52047">
    <property type="entry name" value="RNI-like"/>
    <property type="match status" value="1"/>
</dbReference>
<feature type="compositionally biased region" description="Acidic residues" evidence="1">
    <location>
        <begin position="539"/>
        <end position="593"/>
    </location>
</feature>
<evidence type="ECO:0000256" key="1">
    <source>
        <dbReference type="SAM" id="MobiDB-lite"/>
    </source>
</evidence>
<feature type="region of interest" description="Disordered" evidence="1">
    <location>
        <begin position="475"/>
        <end position="498"/>
    </location>
</feature>
<evidence type="ECO:0000313" key="4">
    <source>
        <dbReference type="Proteomes" id="UP001321760"/>
    </source>
</evidence>
<evidence type="ECO:0000313" key="3">
    <source>
        <dbReference type="EMBL" id="KAK4441981.1"/>
    </source>
</evidence>
<dbReference type="AlphaFoldDB" id="A0AAV9G498"/>
<comment type="caution">
    <text evidence="3">The sequence shown here is derived from an EMBL/GenBank/DDBJ whole genome shotgun (WGS) entry which is preliminary data.</text>
</comment>
<dbReference type="EMBL" id="MU866041">
    <property type="protein sequence ID" value="KAK4441981.1"/>
    <property type="molecule type" value="Genomic_DNA"/>
</dbReference>
<dbReference type="Proteomes" id="UP001321760">
    <property type="component" value="Unassembled WGS sequence"/>
</dbReference>
<proteinExistence type="predicted"/>
<keyword evidence="4" id="KW-1185">Reference proteome</keyword>
<name>A0AAV9G498_9PEZI</name>
<feature type="domain" description="F-box" evidence="2">
    <location>
        <begin position="1"/>
        <end position="46"/>
    </location>
</feature>
<dbReference type="Gene3D" id="3.80.10.10">
    <property type="entry name" value="Ribonuclease Inhibitor"/>
    <property type="match status" value="1"/>
</dbReference>
<feature type="region of interest" description="Disordered" evidence="1">
    <location>
        <begin position="529"/>
        <end position="593"/>
    </location>
</feature>
<accession>A0AAV9G498</accession>
<gene>
    <name evidence="3" type="ORF">QBC34DRAFT_499986</name>
</gene>
<dbReference type="PROSITE" id="PS50181">
    <property type="entry name" value="FBOX"/>
    <property type="match status" value="1"/>
</dbReference>
<dbReference type="InterPro" id="IPR032675">
    <property type="entry name" value="LRR_dom_sf"/>
</dbReference>
<organism evidence="3 4">
    <name type="scientific">Podospora aff. communis PSN243</name>
    <dbReference type="NCBI Taxonomy" id="3040156"/>
    <lineage>
        <taxon>Eukaryota</taxon>
        <taxon>Fungi</taxon>
        <taxon>Dikarya</taxon>
        <taxon>Ascomycota</taxon>
        <taxon>Pezizomycotina</taxon>
        <taxon>Sordariomycetes</taxon>
        <taxon>Sordariomycetidae</taxon>
        <taxon>Sordariales</taxon>
        <taxon>Podosporaceae</taxon>
        <taxon>Podospora</taxon>
    </lineage>
</organism>
<reference evidence="3" key="1">
    <citation type="journal article" date="2023" name="Mol. Phylogenet. Evol.">
        <title>Genome-scale phylogeny and comparative genomics of the fungal order Sordariales.</title>
        <authorList>
            <person name="Hensen N."/>
            <person name="Bonometti L."/>
            <person name="Westerberg I."/>
            <person name="Brannstrom I.O."/>
            <person name="Guillou S."/>
            <person name="Cros-Aarteil S."/>
            <person name="Calhoun S."/>
            <person name="Haridas S."/>
            <person name="Kuo A."/>
            <person name="Mondo S."/>
            <person name="Pangilinan J."/>
            <person name="Riley R."/>
            <person name="LaButti K."/>
            <person name="Andreopoulos B."/>
            <person name="Lipzen A."/>
            <person name="Chen C."/>
            <person name="Yan M."/>
            <person name="Daum C."/>
            <person name="Ng V."/>
            <person name="Clum A."/>
            <person name="Steindorff A."/>
            <person name="Ohm R.A."/>
            <person name="Martin F."/>
            <person name="Silar P."/>
            <person name="Natvig D.O."/>
            <person name="Lalanne C."/>
            <person name="Gautier V."/>
            <person name="Ament-Velasquez S.L."/>
            <person name="Kruys A."/>
            <person name="Hutchinson M.I."/>
            <person name="Powell A.J."/>
            <person name="Barry K."/>
            <person name="Miller A.N."/>
            <person name="Grigoriev I.V."/>
            <person name="Debuchy R."/>
            <person name="Gladieux P."/>
            <person name="Hiltunen Thoren M."/>
            <person name="Johannesson H."/>
        </authorList>
    </citation>
    <scope>NUCLEOTIDE SEQUENCE</scope>
    <source>
        <strain evidence="3">PSN243</strain>
    </source>
</reference>
<feature type="compositionally biased region" description="Acidic residues" evidence="1">
    <location>
        <begin position="482"/>
        <end position="498"/>
    </location>
</feature>
<protein>
    <recommendedName>
        <fullName evidence="2">F-box domain-containing protein</fullName>
    </recommendedName>
</protein>
<evidence type="ECO:0000259" key="2">
    <source>
        <dbReference type="PROSITE" id="PS50181"/>
    </source>
</evidence>
<reference evidence="3" key="2">
    <citation type="submission" date="2023-05" db="EMBL/GenBank/DDBJ databases">
        <authorList>
            <consortium name="Lawrence Berkeley National Laboratory"/>
            <person name="Steindorff A."/>
            <person name="Hensen N."/>
            <person name="Bonometti L."/>
            <person name="Westerberg I."/>
            <person name="Brannstrom I.O."/>
            <person name="Guillou S."/>
            <person name="Cros-Aarteil S."/>
            <person name="Calhoun S."/>
            <person name="Haridas S."/>
            <person name="Kuo A."/>
            <person name="Mondo S."/>
            <person name="Pangilinan J."/>
            <person name="Riley R."/>
            <person name="Labutti K."/>
            <person name="Andreopoulos B."/>
            <person name="Lipzen A."/>
            <person name="Chen C."/>
            <person name="Yanf M."/>
            <person name="Daum C."/>
            <person name="Ng V."/>
            <person name="Clum A."/>
            <person name="Ohm R."/>
            <person name="Martin F."/>
            <person name="Silar P."/>
            <person name="Natvig D."/>
            <person name="Lalanne C."/>
            <person name="Gautier V."/>
            <person name="Ament-Velasquez S.L."/>
            <person name="Kruys A."/>
            <person name="Hutchinson M.I."/>
            <person name="Powell A.J."/>
            <person name="Barry K."/>
            <person name="Miller A.N."/>
            <person name="Grigoriev I.V."/>
            <person name="Debuchy R."/>
            <person name="Gladieux P."/>
            <person name="Thoren M.H."/>
            <person name="Johannesson H."/>
        </authorList>
    </citation>
    <scope>NUCLEOTIDE SEQUENCE</scope>
    <source>
        <strain evidence="3">PSN243</strain>
    </source>
</reference>